<comment type="caution">
    <text evidence="1">The sequence shown here is derived from an EMBL/GenBank/DDBJ whole genome shotgun (WGS) entry which is preliminary data.</text>
</comment>
<reference evidence="1" key="1">
    <citation type="submission" date="2022-07" db="EMBL/GenBank/DDBJ databases">
        <title>Phylogenomic reconstructions and comparative analyses of Kickxellomycotina fungi.</title>
        <authorList>
            <person name="Reynolds N.K."/>
            <person name="Stajich J.E."/>
            <person name="Barry K."/>
            <person name="Grigoriev I.V."/>
            <person name="Crous P."/>
            <person name="Smith M.E."/>
        </authorList>
    </citation>
    <scope>NUCLEOTIDE SEQUENCE</scope>
    <source>
        <strain evidence="1">Benny 63K</strain>
    </source>
</reference>
<name>A0ACC1I5C7_9FUNG</name>
<gene>
    <name evidence="1" type="ORF">LPJ66_008885</name>
</gene>
<dbReference type="EMBL" id="JANBPG010001891">
    <property type="protein sequence ID" value="KAJ1887866.1"/>
    <property type="molecule type" value="Genomic_DNA"/>
</dbReference>
<accession>A0ACC1I5C7</accession>
<keyword evidence="2" id="KW-1185">Reference proteome</keyword>
<evidence type="ECO:0000313" key="1">
    <source>
        <dbReference type="EMBL" id="KAJ1887866.1"/>
    </source>
</evidence>
<sequence>MEATTKITQVDGCDFTSLELEQFHAFYKYPWSTHSLSDASLEEKLTHYTKHHPDASLSRLQQWLESMQNPQTQLYERFRAFDFASAPGFHALLTKVYGDKEVNKHDIEQRMERAKVEYYNGIEQMDYGEYVAYKESTAPKAQCPYQHLWQNDQESSPAASKEVGHVRVLDLAEFFDSPVTADAMDKLARTVGEAGQDSGCHAVAVLGSSSSGVFLPALDTGDLATAKRTLRARLRLEIALRQLNAEKPLVIFANGSVHPSAFSLLQTTRETILSEEFSLQPASPLPYALYNWAHLGDAVAPGTAEYALGYSALAIRGGEWQGELSQGCGFVGRRNWEPSKSRILLAASCPPPHTRNALRQACLVESQYPGPCRIGVWKKEILQYFAPLIRPSSPEGSTYGAGELIRELEKVDKPWARKYVEFGQAVDGRRQWELWVVALRAARDMEYSQALALEYNLADALWDSADAGDIACAEQLVRRAANGPSLSEILGSADSAPNNTQAAVIADIPAECPFARMYRQDPSRFAHIDLGALSLHHAKLG</sequence>
<proteinExistence type="predicted"/>
<evidence type="ECO:0000313" key="2">
    <source>
        <dbReference type="Proteomes" id="UP001150581"/>
    </source>
</evidence>
<protein>
    <submittedName>
        <fullName evidence="1">Uncharacterized protein</fullName>
    </submittedName>
</protein>
<dbReference type="Proteomes" id="UP001150581">
    <property type="component" value="Unassembled WGS sequence"/>
</dbReference>
<organism evidence="1 2">
    <name type="scientific">Kickxella alabastrina</name>
    <dbReference type="NCBI Taxonomy" id="61397"/>
    <lineage>
        <taxon>Eukaryota</taxon>
        <taxon>Fungi</taxon>
        <taxon>Fungi incertae sedis</taxon>
        <taxon>Zoopagomycota</taxon>
        <taxon>Kickxellomycotina</taxon>
        <taxon>Kickxellomycetes</taxon>
        <taxon>Kickxellales</taxon>
        <taxon>Kickxellaceae</taxon>
        <taxon>Kickxella</taxon>
    </lineage>
</organism>